<keyword evidence="2" id="KW-1185">Reference proteome</keyword>
<proteinExistence type="predicted"/>
<dbReference type="PANTHER" id="PTHR38479">
    <property type="entry name" value="LMO0824 PROTEIN"/>
    <property type="match status" value="1"/>
</dbReference>
<dbReference type="RefSeq" id="WP_345042216.1">
    <property type="nucleotide sequence ID" value="NZ_BAABBA010000013.1"/>
</dbReference>
<dbReference type="PANTHER" id="PTHR38479:SF2">
    <property type="entry name" value="WINGED HELIX DNA-BINDING DOMAIN-CONTAINING PROTEIN"/>
    <property type="match status" value="1"/>
</dbReference>
<comment type="caution">
    <text evidence="1">The sequence shown here is derived from an EMBL/GenBank/DDBJ whole genome shotgun (WGS) entry which is preliminary data.</text>
</comment>
<gene>
    <name evidence="1" type="ORF">GCM10022262_27340</name>
</gene>
<protein>
    <submittedName>
        <fullName evidence="1">Winged helix DNA-binding domain-containing protein</fullName>
    </submittedName>
</protein>
<dbReference type="InterPro" id="IPR009351">
    <property type="entry name" value="AlkZ-like"/>
</dbReference>
<organism evidence="1 2">
    <name type="scientific">Georgenia daeguensis</name>
    <dbReference type="NCBI Taxonomy" id="908355"/>
    <lineage>
        <taxon>Bacteria</taxon>
        <taxon>Bacillati</taxon>
        <taxon>Actinomycetota</taxon>
        <taxon>Actinomycetes</taxon>
        <taxon>Micrococcales</taxon>
        <taxon>Bogoriellaceae</taxon>
        <taxon>Georgenia</taxon>
    </lineage>
</organism>
<name>A0ABP8EWJ8_9MICO</name>
<dbReference type="GO" id="GO:0003677">
    <property type="term" value="F:DNA binding"/>
    <property type="evidence" value="ECO:0007669"/>
    <property type="project" value="UniProtKB-KW"/>
</dbReference>
<accession>A0ABP8EWJ8</accession>
<reference evidence="2" key="1">
    <citation type="journal article" date="2019" name="Int. J. Syst. Evol. Microbiol.">
        <title>The Global Catalogue of Microorganisms (GCM) 10K type strain sequencing project: providing services to taxonomists for standard genome sequencing and annotation.</title>
        <authorList>
            <consortium name="The Broad Institute Genomics Platform"/>
            <consortium name="The Broad Institute Genome Sequencing Center for Infectious Disease"/>
            <person name="Wu L."/>
            <person name="Ma J."/>
        </authorList>
    </citation>
    <scope>NUCLEOTIDE SEQUENCE [LARGE SCALE GENOMIC DNA]</scope>
    <source>
        <strain evidence="2">JCM 17459</strain>
    </source>
</reference>
<sequence length="401" mass="43930">MRTITTAERRARIARRHGLAPGHRLPDAVAATDAMVALHGTDHSTVYLSAWARVDGLTRQDVDRALYADRTLVKQLTMRGTLFVVPRETLPAAVHGPGARVAAAEERLLVRDLERAGVAPDGVPWFREAASAVVDRLADGTELTLPQLRDAVPALGVTTPYEVRGHRVGGTAVGQRILAVLSARGVIVRGHNDGGWLVSRPRWTSMVRWLGGPLPEMEPDVAREHLVRRWLRAFGPGTEQDLRWWLGDTVPHVRAALRAVEAEEVALEGGGRGYVLPDDVGPEEPVEPWAALLPTLDATTMGWHERDWYLGPHRAELFDPGGNGGTTAWWDGRIVGAWHQFDGARVRVHLLEDVGRDGARALEREAERLTDWLDGARPGDRWPPPVLYGLRAKLRGGAAGA</sequence>
<dbReference type="Pfam" id="PF06224">
    <property type="entry name" value="AlkZ-like"/>
    <property type="match status" value="1"/>
</dbReference>
<dbReference type="Proteomes" id="UP001499841">
    <property type="component" value="Unassembled WGS sequence"/>
</dbReference>
<dbReference type="EMBL" id="BAABBA010000013">
    <property type="protein sequence ID" value="GAA4288374.1"/>
    <property type="molecule type" value="Genomic_DNA"/>
</dbReference>
<evidence type="ECO:0000313" key="2">
    <source>
        <dbReference type="Proteomes" id="UP001499841"/>
    </source>
</evidence>
<evidence type="ECO:0000313" key="1">
    <source>
        <dbReference type="EMBL" id="GAA4288374.1"/>
    </source>
</evidence>
<keyword evidence="1" id="KW-0238">DNA-binding</keyword>